<dbReference type="InterPro" id="IPR002716">
    <property type="entry name" value="PIN_dom"/>
</dbReference>
<dbReference type="Gene3D" id="3.40.50.1010">
    <property type="entry name" value="5'-nuclease"/>
    <property type="match status" value="1"/>
</dbReference>
<dbReference type="PANTHER" id="PTHR35901:SF1">
    <property type="entry name" value="EXONUCLEASE VAPC9"/>
    <property type="match status" value="1"/>
</dbReference>
<dbReference type="InterPro" id="IPR029060">
    <property type="entry name" value="PIN-like_dom_sf"/>
</dbReference>
<dbReference type="EMBL" id="CAEZUN010000124">
    <property type="protein sequence ID" value="CAB4606134.1"/>
    <property type="molecule type" value="Genomic_DNA"/>
</dbReference>
<accession>A0A6J6H481</accession>
<sequence length="140" mass="15283">MITYFDTSAFIKLIINEIGTDEVESYWDEGGDVASCQLIVVESTAALVRARQSDRISIATYNSSISLLDNLYARLMIVNIDENLLADACDVTKTEKLRAYDAVHLASALKIGADIFASADADLCRAANRQGLNIFNPGMN</sequence>
<evidence type="ECO:0000313" key="2">
    <source>
        <dbReference type="EMBL" id="CAB4606134.1"/>
    </source>
</evidence>
<gene>
    <name evidence="2" type="ORF">UFOPK1826_00997</name>
</gene>
<dbReference type="InterPro" id="IPR051619">
    <property type="entry name" value="TypeII_TA_RNase_PINc/VapC"/>
</dbReference>
<evidence type="ECO:0000259" key="1">
    <source>
        <dbReference type="Pfam" id="PF01850"/>
    </source>
</evidence>
<organism evidence="2">
    <name type="scientific">freshwater metagenome</name>
    <dbReference type="NCBI Taxonomy" id="449393"/>
    <lineage>
        <taxon>unclassified sequences</taxon>
        <taxon>metagenomes</taxon>
        <taxon>ecological metagenomes</taxon>
    </lineage>
</organism>
<dbReference type="CDD" id="cd09874">
    <property type="entry name" value="PIN_MT3492-like"/>
    <property type="match status" value="1"/>
</dbReference>
<name>A0A6J6H481_9ZZZZ</name>
<dbReference type="SUPFAM" id="SSF88723">
    <property type="entry name" value="PIN domain-like"/>
    <property type="match status" value="1"/>
</dbReference>
<dbReference type="PANTHER" id="PTHR35901">
    <property type="entry name" value="RIBONUCLEASE VAPC3"/>
    <property type="match status" value="1"/>
</dbReference>
<dbReference type="Pfam" id="PF01850">
    <property type="entry name" value="PIN"/>
    <property type="match status" value="1"/>
</dbReference>
<feature type="domain" description="PIN" evidence="1">
    <location>
        <begin position="4"/>
        <end position="127"/>
    </location>
</feature>
<dbReference type="AlphaFoldDB" id="A0A6J6H481"/>
<protein>
    <submittedName>
        <fullName evidence="2">Unannotated protein</fullName>
    </submittedName>
</protein>
<proteinExistence type="predicted"/>
<reference evidence="2" key="1">
    <citation type="submission" date="2020-05" db="EMBL/GenBank/DDBJ databases">
        <authorList>
            <person name="Chiriac C."/>
            <person name="Salcher M."/>
            <person name="Ghai R."/>
            <person name="Kavagutti S V."/>
        </authorList>
    </citation>
    <scope>NUCLEOTIDE SEQUENCE</scope>
</reference>